<keyword evidence="5 11" id="KW-0808">Transferase</keyword>
<evidence type="ECO:0000256" key="3">
    <source>
        <dbReference type="ARBA" id="ARBA00009014"/>
    </source>
</evidence>
<comment type="pathway">
    <text evidence="2 11">Cofactor biosynthesis; NAD(+) biosynthesis; deamido-NAD(+) from nicotinate D-ribonucleotide: step 1/1.</text>
</comment>
<dbReference type="NCBIfam" id="NF000840">
    <property type="entry name" value="PRK00071.1-3"/>
    <property type="match status" value="1"/>
</dbReference>
<evidence type="ECO:0000259" key="12">
    <source>
        <dbReference type="Pfam" id="PF01467"/>
    </source>
</evidence>
<sequence length="220" mass="24394">MAKFENNGLPTGIGIFGGTFDPVHFGHLRIALEVCQQLNLDHVRLVPCHVPPHRSQPTTDGKARRLLLELAVKSCPSLIVDDIELNRAGPSYSIDTVRALREDYPQQSLYLIVGSDNFRQLDTWRDWQSLLQYAHIVVVRRAGEALDLSTTMAAWLQTHLAKSADINLTEGKVWTLDVTPLAISATTIRAQRAAGGSVQFLLPETVLTAMDQLGLYPTDR</sequence>
<dbReference type="Pfam" id="PF01467">
    <property type="entry name" value="CTP_transf_like"/>
    <property type="match status" value="1"/>
</dbReference>
<dbReference type="Gene3D" id="3.40.50.620">
    <property type="entry name" value="HUPs"/>
    <property type="match status" value="1"/>
</dbReference>
<dbReference type="HAMAP" id="MF_00244">
    <property type="entry name" value="NaMN_adenylyltr"/>
    <property type="match status" value="1"/>
</dbReference>
<comment type="similarity">
    <text evidence="3 11">Belongs to the NadD family.</text>
</comment>
<dbReference type="OrthoDB" id="5295945at2"/>
<evidence type="ECO:0000256" key="2">
    <source>
        <dbReference type="ARBA" id="ARBA00005019"/>
    </source>
</evidence>
<dbReference type="InterPro" id="IPR014729">
    <property type="entry name" value="Rossmann-like_a/b/a_fold"/>
</dbReference>
<dbReference type="eggNOG" id="COG1057">
    <property type="taxonomic scope" value="Bacteria"/>
</dbReference>
<organism evidence="13 14">
    <name type="scientific">Methylophaga frappieri (strain ATCC BAA-2434 / DSM 25690 / JAM7)</name>
    <dbReference type="NCBI Taxonomy" id="754477"/>
    <lineage>
        <taxon>Bacteria</taxon>
        <taxon>Pseudomonadati</taxon>
        <taxon>Pseudomonadota</taxon>
        <taxon>Gammaproteobacteria</taxon>
        <taxon>Thiotrichales</taxon>
        <taxon>Piscirickettsiaceae</taxon>
        <taxon>Methylophaga</taxon>
    </lineage>
</organism>
<evidence type="ECO:0000256" key="10">
    <source>
        <dbReference type="ARBA" id="ARBA00048721"/>
    </source>
</evidence>
<keyword evidence="14" id="KW-1185">Reference proteome</keyword>
<dbReference type="SUPFAM" id="SSF52374">
    <property type="entry name" value="Nucleotidylyl transferase"/>
    <property type="match status" value="1"/>
</dbReference>
<keyword evidence="7 11" id="KW-0547">Nucleotide-binding</keyword>
<keyword evidence="6 11" id="KW-0548">Nucleotidyltransferase</keyword>
<dbReference type="NCBIfam" id="NF000839">
    <property type="entry name" value="PRK00071.1-1"/>
    <property type="match status" value="1"/>
</dbReference>
<evidence type="ECO:0000256" key="1">
    <source>
        <dbReference type="ARBA" id="ARBA00002324"/>
    </source>
</evidence>
<evidence type="ECO:0000256" key="9">
    <source>
        <dbReference type="ARBA" id="ARBA00023027"/>
    </source>
</evidence>
<dbReference type="AlphaFoldDB" id="I1YFS4"/>
<accession>I1YFS4</accession>
<evidence type="ECO:0000256" key="11">
    <source>
        <dbReference type="HAMAP-Rule" id="MF_00244"/>
    </source>
</evidence>
<dbReference type="GO" id="GO:0004515">
    <property type="term" value="F:nicotinate-nucleotide adenylyltransferase activity"/>
    <property type="evidence" value="ECO:0007669"/>
    <property type="project" value="UniProtKB-UniRule"/>
</dbReference>
<feature type="domain" description="Cytidyltransferase-like" evidence="12">
    <location>
        <begin position="15"/>
        <end position="190"/>
    </location>
</feature>
<keyword evidence="9 11" id="KW-0520">NAD</keyword>
<evidence type="ECO:0000313" key="14">
    <source>
        <dbReference type="Proteomes" id="UP000009145"/>
    </source>
</evidence>
<evidence type="ECO:0000256" key="5">
    <source>
        <dbReference type="ARBA" id="ARBA00022679"/>
    </source>
</evidence>
<dbReference type="UniPathway" id="UPA00253">
    <property type="reaction ID" value="UER00332"/>
</dbReference>
<evidence type="ECO:0000256" key="6">
    <source>
        <dbReference type="ARBA" id="ARBA00022695"/>
    </source>
</evidence>
<dbReference type="NCBIfam" id="TIGR00482">
    <property type="entry name" value="nicotinate (nicotinamide) nucleotide adenylyltransferase"/>
    <property type="match status" value="1"/>
</dbReference>
<evidence type="ECO:0000256" key="4">
    <source>
        <dbReference type="ARBA" id="ARBA00022642"/>
    </source>
</evidence>
<dbReference type="NCBIfam" id="TIGR00125">
    <property type="entry name" value="cyt_tran_rel"/>
    <property type="match status" value="1"/>
</dbReference>
<dbReference type="Proteomes" id="UP000009145">
    <property type="component" value="Chromosome"/>
</dbReference>
<dbReference type="PANTHER" id="PTHR39321">
    <property type="entry name" value="NICOTINATE-NUCLEOTIDE ADENYLYLTRANSFERASE-RELATED"/>
    <property type="match status" value="1"/>
</dbReference>
<dbReference type="EMBL" id="CP003380">
    <property type="protein sequence ID" value="AFJ01767.1"/>
    <property type="molecule type" value="Genomic_DNA"/>
</dbReference>
<dbReference type="GO" id="GO:0009435">
    <property type="term" value="P:NAD+ biosynthetic process"/>
    <property type="evidence" value="ECO:0007669"/>
    <property type="project" value="UniProtKB-UniRule"/>
</dbReference>
<dbReference type="STRING" id="754477.Q7C_595"/>
<dbReference type="EC" id="2.7.7.18" evidence="11"/>
<keyword evidence="4 11" id="KW-0662">Pyridine nucleotide biosynthesis</keyword>
<dbReference type="HOGENOM" id="CLU_069765_0_0_6"/>
<dbReference type="PATRIC" id="fig|754477.3.peg.588"/>
<dbReference type="InterPro" id="IPR004821">
    <property type="entry name" value="Cyt_trans-like"/>
</dbReference>
<keyword evidence="8 11" id="KW-0067">ATP-binding</keyword>
<dbReference type="KEGG" id="mec:Q7C_595"/>
<gene>
    <name evidence="11" type="primary">nadD</name>
    <name evidence="13" type="ordered locus">Q7C_595</name>
</gene>
<reference evidence="13 14" key="1">
    <citation type="journal article" date="2012" name="J. Bacteriol.">
        <title>Complete genome sequences of Methylophaga sp. strain JAM1 and Methylophaga sp. strain JAM7.</title>
        <authorList>
            <person name="Villeneuve C."/>
            <person name="Martineau C."/>
            <person name="Mauffrey F."/>
            <person name="Villemur R."/>
        </authorList>
    </citation>
    <scope>NUCLEOTIDE SEQUENCE [LARGE SCALE GENOMIC DNA]</scope>
    <source>
        <strain evidence="13 14">JAM7</strain>
    </source>
</reference>
<name>I1YFS4_METFJ</name>
<evidence type="ECO:0000313" key="13">
    <source>
        <dbReference type="EMBL" id="AFJ01767.1"/>
    </source>
</evidence>
<dbReference type="CDD" id="cd02165">
    <property type="entry name" value="NMNAT"/>
    <property type="match status" value="1"/>
</dbReference>
<dbReference type="PANTHER" id="PTHR39321:SF3">
    <property type="entry name" value="PHOSPHOPANTETHEINE ADENYLYLTRANSFERASE"/>
    <property type="match status" value="1"/>
</dbReference>
<evidence type="ECO:0000256" key="8">
    <source>
        <dbReference type="ARBA" id="ARBA00022840"/>
    </source>
</evidence>
<comment type="function">
    <text evidence="1 11">Catalyzes the reversible adenylation of nicotinate mononucleotide (NaMN) to nicotinic acid adenine dinucleotide (NaAD).</text>
</comment>
<dbReference type="RefSeq" id="WP_014703189.1">
    <property type="nucleotide sequence ID" value="NC_017856.1"/>
</dbReference>
<comment type="catalytic activity">
    <reaction evidence="10 11">
        <text>nicotinate beta-D-ribonucleotide + ATP + H(+) = deamido-NAD(+) + diphosphate</text>
        <dbReference type="Rhea" id="RHEA:22860"/>
        <dbReference type="ChEBI" id="CHEBI:15378"/>
        <dbReference type="ChEBI" id="CHEBI:30616"/>
        <dbReference type="ChEBI" id="CHEBI:33019"/>
        <dbReference type="ChEBI" id="CHEBI:57502"/>
        <dbReference type="ChEBI" id="CHEBI:58437"/>
        <dbReference type="EC" id="2.7.7.18"/>
    </reaction>
</comment>
<dbReference type="InterPro" id="IPR005248">
    <property type="entry name" value="NadD/NMNAT"/>
</dbReference>
<evidence type="ECO:0000256" key="7">
    <source>
        <dbReference type="ARBA" id="ARBA00022741"/>
    </source>
</evidence>
<protein>
    <recommendedName>
        <fullName evidence="11">Probable nicotinate-nucleotide adenylyltransferase</fullName>
        <ecNumber evidence="11">2.7.7.18</ecNumber>
    </recommendedName>
    <alternativeName>
        <fullName evidence="11">Deamido-NAD(+) diphosphorylase</fullName>
    </alternativeName>
    <alternativeName>
        <fullName evidence="11">Deamido-NAD(+) pyrophosphorylase</fullName>
    </alternativeName>
    <alternativeName>
        <fullName evidence="11">Nicotinate mononucleotide adenylyltransferase</fullName>
        <shortName evidence="11">NaMN adenylyltransferase</shortName>
    </alternativeName>
</protein>
<proteinExistence type="inferred from homology"/>
<dbReference type="GO" id="GO:0005524">
    <property type="term" value="F:ATP binding"/>
    <property type="evidence" value="ECO:0007669"/>
    <property type="project" value="UniProtKB-KW"/>
</dbReference>